<gene>
    <name evidence="8" type="ORF">CAUJ_LOCUS10559</name>
</gene>
<organism evidence="8 9">
    <name type="scientific">Caenorhabditis auriculariae</name>
    <dbReference type="NCBI Taxonomy" id="2777116"/>
    <lineage>
        <taxon>Eukaryota</taxon>
        <taxon>Metazoa</taxon>
        <taxon>Ecdysozoa</taxon>
        <taxon>Nematoda</taxon>
        <taxon>Chromadorea</taxon>
        <taxon>Rhabditida</taxon>
        <taxon>Rhabditina</taxon>
        <taxon>Rhabditomorpha</taxon>
        <taxon>Rhabditoidea</taxon>
        <taxon>Rhabditidae</taxon>
        <taxon>Peloderinae</taxon>
        <taxon>Caenorhabditis</taxon>
    </lineage>
</organism>
<evidence type="ECO:0000313" key="8">
    <source>
        <dbReference type="EMBL" id="CAD6194640.1"/>
    </source>
</evidence>
<dbReference type="GO" id="GO:0005886">
    <property type="term" value="C:plasma membrane"/>
    <property type="evidence" value="ECO:0007669"/>
    <property type="project" value="TreeGrafter"/>
</dbReference>
<feature type="transmembrane region" description="Helical" evidence="7">
    <location>
        <begin position="165"/>
        <end position="188"/>
    </location>
</feature>
<dbReference type="InterPro" id="IPR050799">
    <property type="entry name" value="ZIP_Transporter"/>
</dbReference>
<keyword evidence="3 7" id="KW-0812">Transmembrane</keyword>
<evidence type="ECO:0000256" key="4">
    <source>
        <dbReference type="ARBA" id="ARBA00022989"/>
    </source>
</evidence>
<keyword evidence="4 7" id="KW-1133">Transmembrane helix</keyword>
<comment type="caution">
    <text evidence="8">The sequence shown here is derived from an EMBL/GenBank/DDBJ whole genome shotgun (WGS) entry which is preliminary data.</text>
</comment>
<feature type="transmembrane region" description="Helical" evidence="7">
    <location>
        <begin position="386"/>
        <end position="410"/>
    </location>
</feature>
<dbReference type="GO" id="GO:0030003">
    <property type="term" value="P:intracellular monoatomic cation homeostasis"/>
    <property type="evidence" value="ECO:0007669"/>
    <property type="project" value="TreeGrafter"/>
</dbReference>
<keyword evidence="9" id="KW-1185">Reference proteome</keyword>
<reference evidence="8" key="1">
    <citation type="submission" date="2020-10" db="EMBL/GenBank/DDBJ databases">
        <authorList>
            <person name="Kikuchi T."/>
        </authorList>
    </citation>
    <scope>NUCLEOTIDE SEQUENCE</scope>
    <source>
        <strain evidence="8">NKZ352</strain>
    </source>
</reference>
<evidence type="ECO:0000256" key="5">
    <source>
        <dbReference type="ARBA" id="ARBA00023136"/>
    </source>
</evidence>
<sequence length="416" mass="46722">MKKSWNLRWESSCPDPSVISTVQRNVSFLNDSFNVRIGTNDGLISIYSSLLITTTDSKDKCESIPLLTTEDILSNGLTSRYLACDHLRAQNSHRWMNFCVAMAISTLCSDAILHIIPQIVGVHSHEHQDHHHHQHNDSHESNETEEHHHSHGHSTWYTITNERKVLLRLSIIIAAIYVLYFFEFVIYYRKKNNDEKKIIQCAQTISNHAWSDCEANNNNNGAIEKTDKRDSPPSENASQLGTDLSSTAFDEDDAVSCFGIKARAWVILLGDGVHNFVDGLAIGASFMSSAQLGIITTIAVCCHELPHEIGDLAVLLESGMSMCKALTFNLLSALTAFIGLYISIALGRNEEIELLLLAVTAGMFLYVAWIDMMAHLKHDGAHKDHWLLACFMQYSGFFSGFLLIFSLGWFEHDMFE</sequence>
<evidence type="ECO:0000256" key="1">
    <source>
        <dbReference type="ARBA" id="ARBA00004141"/>
    </source>
</evidence>
<dbReference type="PANTHER" id="PTHR12191">
    <property type="entry name" value="SOLUTE CARRIER FAMILY 39"/>
    <property type="match status" value="1"/>
</dbReference>
<keyword evidence="5 7" id="KW-0472">Membrane</keyword>
<accession>A0A8S1HNB6</accession>
<dbReference type="InterPro" id="IPR003689">
    <property type="entry name" value="ZIP"/>
</dbReference>
<evidence type="ECO:0000256" key="6">
    <source>
        <dbReference type="SAM" id="MobiDB-lite"/>
    </source>
</evidence>
<dbReference type="OrthoDB" id="200954at2759"/>
<feature type="transmembrane region" description="Helical" evidence="7">
    <location>
        <begin position="326"/>
        <end position="346"/>
    </location>
</feature>
<proteinExistence type="inferred from homology"/>
<feature type="region of interest" description="Disordered" evidence="6">
    <location>
        <begin position="126"/>
        <end position="153"/>
    </location>
</feature>
<evidence type="ECO:0000313" key="9">
    <source>
        <dbReference type="Proteomes" id="UP000835052"/>
    </source>
</evidence>
<dbReference type="PANTHER" id="PTHR12191:SF37">
    <property type="entry name" value="ZINC TRANSPORTER FOI"/>
    <property type="match status" value="1"/>
</dbReference>
<dbReference type="EMBL" id="CAJGYM010000046">
    <property type="protein sequence ID" value="CAD6194640.1"/>
    <property type="molecule type" value="Genomic_DNA"/>
</dbReference>
<dbReference type="GO" id="GO:0140410">
    <property type="term" value="F:monoatomic cation:bicarbonate symporter activity"/>
    <property type="evidence" value="ECO:0007669"/>
    <property type="project" value="TreeGrafter"/>
</dbReference>
<feature type="transmembrane region" description="Helical" evidence="7">
    <location>
        <begin position="352"/>
        <end position="374"/>
    </location>
</feature>
<protein>
    <submittedName>
        <fullName evidence="8">Uncharacterized protein</fullName>
    </submittedName>
</protein>
<evidence type="ECO:0000256" key="7">
    <source>
        <dbReference type="SAM" id="Phobius"/>
    </source>
</evidence>
<dbReference type="GO" id="GO:0071578">
    <property type="term" value="P:zinc ion import across plasma membrane"/>
    <property type="evidence" value="ECO:0007669"/>
    <property type="project" value="TreeGrafter"/>
</dbReference>
<dbReference type="AlphaFoldDB" id="A0A8S1HNB6"/>
<dbReference type="Pfam" id="PF02535">
    <property type="entry name" value="Zip"/>
    <property type="match status" value="1"/>
</dbReference>
<dbReference type="GO" id="GO:0005385">
    <property type="term" value="F:zinc ion transmembrane transporter activity"/>
    <property type="evidence" value="ECO:0007669"/>
    <property type="project" value="TreeGrafter"/>
</dbReference>
<feature type="compositionally biased region" description="Basic and acidic residues" evidence="6">
    <location>
        <begin position="126"/>
        <end position="148"/>
    </location>
</feature>
<comment type="similarity">
    <text evidence="2">Belongs to the ZIP transporter (TC 2.A.5) family.</text>
</comment>
<evidence type="ECO:0000256" key="3">
    <source>
        <dbReference type="ARBA" id="ARBA00022692"/>
    </source>
</evidence>
<dbReference type="Proteomes" id="UP000835052">
    <property type="component" value="Unassembled WGS sequence"/>
</dbReference>
<feature type="region of interest" description="Disordered" evidence="6">
    <location>
        <begin position="221"/>
        <end position="241"/>
    </location>
</feature>
<name>A0A8S1HNB6_9PELO</name>
<comment type="subcellular location">
    <subcellularLocation>
        <location evidence="1">Membrane</location>
        <topology evidence="1">Multi-pass membrane protein</topology>
    </subcellularLocation>
</comment>
<evidence type="ECO:0000256" key="2">
    <source>
        <dbReference type="ARBA" id="ARBA00006939"/>
    </source>
</evidence>